<evidence type="ECO:0000259" key="10">
    <source>
        <dbReference type="PROSITE" id="PS50240"/>
    </source>
</evidence>
<dbReference type="InterPro" id="IPR001254">
    <property type="entry name" value="Trypsin_dom"/>
</dbReference>
<evidence type="ECO:0000256" key="2">
    <source>
        <dbReference type="ARBA" id="ARBA00007664"/>
    </source>
</evidence>
<dbReference type="PROSITE" id="PS50240">
    <property type="entry name" value="TRYPSIN_DOM"/>
    <property type="match status" value="1"/>
</dbReference>
<evidence type="ECO:0000256" key="6">
    <source>
        <dbReference type="ARBA" id="ARBA00022825"/>
    </source>
</evidence>
<evidence type="ECO:0000256" key="5">
    <source>
        <dbReference type="ARBA" id="ARBA00022801"/>
    </source>
</evidence>
<evidence type="ECO:0000256" key="1">
    <source>
        <dbReference type="ARBA" id="ARBA00004613"/>
    </source>
</evidence>
<dbReference type="PRINTS" id="PR00722">
    <property type="entry name" value="CHYMOTRYPSIN"/>
</dbReference>
<dbReference type="InterPro" id="IPR018114">
    <property type="entry name" value="TRYPSIN_HIS"/>
</dbReference>
<evidence type="ECO:0000256" key="3">
    <source>
        <dbReference type="ARBA" id="ARBA00022525"/>
    </source>
</evidence>
<dbReference type="PROSITE" id="PS00135">
    <property type="entry name" value="TRYPSIN_SER"/>
    <property type="match status" value="1"/>
</dbReference>
<keyword evidence="5 8" id="KW-0378">Hydrolase</keyword>
<proteinExistence type="inferred from homology"/>
<dbReference type="PANTHER" id="PTHR24276">
    <property type="entry name" value="POLYSERASE-RELATED"/>
    <property type="match status" value="1"/>
</dbReference>
<keyword evidence="4 8" id="KW-0645">Protease</keyword>
<protein>
    <recommendedName>
        <fullName evidence="10">Peptidase S1 domain-containing protein</fullName>
    </recommendedName>
</protein>
<dbReference type="GO" id="GO:0016485">
    <property type="term" value="P:protein processing"/>
    <property type="evidence" value="ECO:0007669"/>
    <property type="project" value="UniProtKB-ARBA"/>
</dbReference>
<sequence length="253" mass="26306">MKIISFVVQIVLCVLPLDGAPSEKVVGGTLADISSCPYQVSLRSKSNQHFCGGSIIGEQWILTAAHCLTGQSAPSIMVIVGTVTLNAGGSRYGVLEIISHPSYNTKTHANDIALLRVSSKIVFGPTVKSVTLSADRPPAGMVLTLTGWGLTRYPSDTIPNSLQTVQLTAIGIAQCKASLSGHSISDNHVCTSGGVGKGACQGDSGGPLVYNNLQVGVVSWGIPCAKGYPDVFTAIASYVAWIQQSTTGRSEAM</sequence>
<keyword evidence="7" id="KW-1015">Disulfide bond</keyword>
<comment type="subcellular location">
    <subcellularLocation>
        <location evidence="1">Secreted</location>
    </subcellularLocation>
</comment>
<accession>A0A1Y1MKE8</accession>
<evidence type="ECO:0000256" key="8">
    <source>
        <dbReference type="RuleBase" id="RU363034"/>
    </source>
</evidence>
<dbReference type="Gene3D" id="2.40.10.10">
    <property type="entry name" value="Trypsin-like serine proteases"/>
    <property type="match status" value="1"/>
</dbReference>
<dbReference type="InterPro" id="IPR033116">
    <property type="entry name" value="TRYPSIN_SER"/>
</dbReference>
<evidence type="ECO:0000256" key="7">
    <source>
        <dbReference type="ARBA" id="ARBA00023157"/>
    </source>
</evidence>
<dbReference type="EMBL" id="GEZM01028907">
    <property type="protein sequence ID" value="JAV86199.1"/>
    <property type="molecule type" value="Transcribed_RNA"/>
</dbReference>
<organism evidence="11">
    <name type="scientific">Photinus pyralis</name>
    <name type="common">Common eastern firefly</name>
    <name type="synonym">Lampyris pyralis</name>
    <dbReference type="NCBI Taxonomy" id="7054"/>
    <lineage>
        <taxon>Eukaryota</taxon>
        <taxon>Metazoa</taxon>
        <taxon>Ecdysozoa</taxon>
        <taxon>Arthropoda</taxon>
        <taxon>Hexapoda</taxon>
        <taxon>Insecta</taxon>
        <taxon>Pterygota</taxon>
        <taxon>Neoptera</taxon>
        <taxon>Endopterygota</taxon>
        <taxon>Coleoptera</taxon>
        <taxon>Polyphaga</taxon>
        <taxon>Elateriformia</taxon>
        <taxon>Elateroidea</taxon>
        <taxon>Lampyridae</taxon>
        <taxon>Lampyrinae</taxon>
        <taxon>Photinus</taxon>
    </lineage>
</organism>
<dbReference type="SMART" id="SM00020">
    <property type="entry name" value="Tryp_SPc"/>
    <property type="match status" value="1"/>
</dbReference>
<keyword evidence="9" id="KW-0732">Signal</keyword>
<comment type="similarity">
    <text evidence="2">Belongs to the peptidase S1 family.</text>
</comment>
<feature type="chain" id="PRO_5012282167" description="Peptidase S1 domain-containing protein" evidence="9">
    <location>
        <begin position="20"/>
        <end position="253"/>
    </location>
</feature>
<name>A0A1Y1MKE8_PHOPY</name>
<dbReference type="Pfam" id="PF00089">
    <property type="entry name" value="Trypsin"/>
    <property type="match status" value="1"/>
</dbReference>
<keyword evidence="6 8" id="KW-0720">Serine protease</keyword>
<dbReference type="FunFam" id="2.40.10.10:FF:000047">
    <property type="entry name" value="Trypsin eta"/>
    <property type="match status" value="1"/>
</dbReference>
<evidence type="ECO:0000313" key="11">
    <source>
        <dbReference type="EMBL" id="JAV86199.1"/>
    </source>
</evidence>
<dbReference type="PANTHER" id="PTHR24276:SF98">
    <property type="entry name" value="FI18310P1-RELATED"/>
    <property type="match status" value="1"/>
</dbReference>
<dbReference type="SUPFAM" id="SSF50494">
    <property type="entry name" value="Trypsin-like serine proteases"/>
    <property type="match status" value="1"/>
</dbReference>
<dbReference type="GO" id="GO:0004252">
    <property type="term" value="F:serine-type endopeptidase activity"/>
    <property type="evidence" value="ECO:0007669"/>
    <property type="project" value="InterPro"/>
</dbReference>
<dbReference type="GO" id="GO:0005576">
    <property type="term" value="C:extracellular region"/>
    <property type="evidence" value="ECO:0007669"/>
    <property type="project" value="UniProtKB-SubCell"/>
</dbReference>
<keyword evidence="3" id="KW-0964">Secreted</keyword>
<dbReference type="PROSITE" id="PS00134">
    <property type="entry name" value="TRYPSIN_HIS"/>
    <property type="match status" value="1"/>
</dbReference>
<dbReference type="AlphaFoldDB" id="A0A1Y1MKE8"/>
<reference evidence="11" key="1">
    <citation type="journal article" date="2016" name="Sci. Rep.">
        <title>Molecular characterization of firefly nuptial gifts: a multi-omics approach sheds light on postcopulatory sexual selection.</title>
        <authorList>
            <person name="Al-Wathiqui N."/>
            <person name="Fallon T.R."/>
            <person name="South A."/>
            <person name="Weng J.K."/>
            <person name="Lewis S.M."/>
        </authorList>
    </citation>
    <scope>NUCLEOTIDE SEQUENCE</scope>
</reference>
<dbReference type="InterPro" id="IPR001314">
    <property type="entry name" value="Peptidase_S1A"/>
</dbReference>
<dbReference type="InterPro" id="IPR043504">
    <property type="entry name" value="Peptidase_S1_PA_chymotrypsin"/>
</dbReference>
<dbReference type="InterPro" id="IPR050430">
    <property type="entry name" value="Peptidase_S1"/>
</dbReference>
<evidence type="ECO:0000256" key="9">
    <source>
        <dbReference type="SAM" id="SignalP"/>
    </source>
</evidence>
<feature type="domain" description="Peptidase S1" evidence="10">
    <location>
        <begin position="25"/>
        <end position="247"/>
    </location>
</feature>
<dbReference type="CDD" id="cd00190">
    <property type="entry name" value="Tryp_SPc"/>
    <property type="match status" value="1"/>
</dbReference>
<feature type="signal peptide" evidence="9">
    <location>
        <begin position="1"/>
        <end position="19"/>
    </location>
</feature>
<dbReference type="InterPro" id="IPR009003">
    <property type="entry name" value="Peptidase_S1_PA"/>
</dbReference>
<evidence type="ECO:0000256" key="4">
    <source>
        <dbReference type="ARBA" id="ARBA00022670"/>
    </source>
</evidence>